<evidence type="ECO:0000256" key="1">
    <source>
        <dbReference type="SAM" id="MobiDB-lite"/>
    </source>
</evidence>
<evidence type="ECO:0000313" key="2">
    <source>
        <dbReference type="EMBL" id="MED6294385.1"/>
    </source>
</evidence>
<protein>
    <submittedName>
        <fullName evidence="2">Uncharacterized protein</fullName>
    </submittedName>
</protein>
<sequence length="67" mass="6899">MLPATRPLLSTRTYPNPSIHQAPTTGQPTMPGMLRGHPPLSAQTATPPGATASPKPSGDQATIASLR</sequence>
<proteinExistence type="predicted"/>
<keyword evidence="3" id="KW-1185">Reference proteome</keyword>
<name>A0ABU7F5M8_9TELE</name>
<dbReference type="Proteomes" id="UP001352852">
    <property type="component" value="Unassembled WGS sequence"/>
</dbReference>
<dbReference type="EMBL" id="JAHUTJ010075717">
    <property type="protein sequence ID" value="MED6294385.1"/>
    <property type="molecule type" value="Genomic_DNA"/>
</dbReference>
<feature type="compositionally biased region" description="Polar residues" evidence="1">
    <location>
        <begin position="8"/>
        <end position="28"/>
    </location>
</feature>
<accession>A0ABU7F5M8</accession>
<organism evidence="2 3">
    <name type="scientific">Characodon lateralis</name>
    <dbReference type="NCBI Taxonomy" id="208331"/>
    <lineage>
        <taxon>Eukaryota</taxon>
        <taxon>Metazoa</taxon>
        <taxon>Chordata</taxon>
        <taxon>Craniata</taxon>
        <taxon>Vertebrata</taxon>
        <taxon>Euteleostomi</taxon>
        <taxon>Actinopterygii</taxon>
        <taxon>Neopterygii</taxon>
        <taxon>Teleostei</taxon>
        <taxon>Neoteleostei</taxon>
        <taxon>Acanthomorphata</taxon>
        <taxon>Ovalentaria</taxon>
        <taxon>Atherinomorphae</taxon>
        <taxon>Cyprinodontiformes</taxon>
        <taxon>Goodeidae</taxon>
        <taxon>Characodon</taxon>
    </lineage>
</organism>
<reference evidence="2 3" key="1">
    <citation type="submission" date="2021-06" db="EMBL/GenBank/DDBJ databases">
        <authorList>
            <person name="Palmer J.M."/>
        </authorList>
    </citation>
    <scope>NUCLEOTIDE SEQUENCE [LARGE SCALE GENOMIC DNA]</scope>
    <source>
        <strain evidence="2 3">CL_MEX2019</strain>
        <tissue evidence="2">Muscle</tissue>
    </source>
</reference>
<comment type="caution">
    <text evidence="2">The sequence shown here is derived from an EMBL/GenBank/DDBJ whole genome shotgun (WGS) entry which is preliminary data.</text>
</comment>
<gene>
    <name evidence="2" type="ORF">CHARACLAT_020547</name>
</gene>
<evidence type="ECO:0000313" key="3">
    <source>
        <dbReference type="Proteomes" id="UP001352852"/>
    </source>
</evidence>
<feature type="region of interest" description="Disordered" evidence="1">
    <location>
        <begin position="1"/>
        <end position="67"/>
    </location>
</feature>